<keyword evidence="2" id="KW-1185">Reference proteome</keyword>
<reference evidence="1 2" key="1">
    <citation type="submission" date="2019-04" db="EMBL/GenBank/DDBJ databases">
        <title>Draft genome sequence of Rickettsia asiatica Maytaro1284.</title>
        <authorList>
            <person name="Thu M."/>
            <person name="Qiu Y."/>
            <person name="Nakao R."/>
        </authorList>
    </citation>
    <scope>NUCLEOTIDE SEQUENCE [LARGE SCALE GENOMIC DNA]</scope>
    <source>
        <strain evidence="1 2">Maytaro1284</strain>
    </source>
</reference>
<evidence type="ECO:0000313" key="2">
    <source>
        <dbReference type="Proteomes" id="UP000321183"/>
    </source>
</evidence>
<sequence length="121" mass="13743">MGQNILRLLKNRQISFIDVNYIEASALDRIDNIEIKPHYKLLECIIASGCPLTLQKLINDNKIDKFKKEELDLVVVLLKKDSGALSKSPIIKLNNEIGKLLLTPSENLAYELKELIPFINV</sequence>
<evidence type="ECO:0000313" key="1">
    <source>
        <dbReference type="EMBL" id="BBJ31781.1"/>
    </source>
</evidence>
<dbReference type="EMBL" id="AP019563">
    <property type="protein sequence ID" value="BBJ31781.1"/>
    <property type="molecule type" value="Genomic_DNA"/>
</dbReference>
<accession>A0A510GJ15</accession>
<name>A0A510GJ15_9RICK</name>
<dbReference type="KEGG" id="ras:RAS_08900"/>
<dbReference type="RefSeq" id="WP_147142779.1">
    <property type="nucleotide sequence ID" value="NZ_AP019563.1"/>
</dbReference>
<proteinExistence type="predicted"/>
<dbReference type="Proteomes" id="UP000321183">
    <property type="component" value="Chromosome"/>
</dbReference>
<gene>
    <name evidence="1" type="ORF">RAS_08900</name>
</gene>
<organism evidence="1 2">
    <name type="scientific">Rickettsia asiatica</name>
    <dbReference type="NCBI Taxonomy" id="238800"/>
    <lineage>
        <taxon>Bacteria</taxon>
        <taxon>Pseudomonadati</taxon>
        <taxon>Pseudomonadota</taxon>
        <taxon>Alphaproteobacteria</taxon>
        <taxon>Rickettsiales</taxon>
        <taxon>Rickettsiaceae</taxon>
        <taxon>Rickettsieae</taxon>
        <taxon>Rickettsia</taxon>
        <taxon>spotted fever group</taxon>
    </lineage>
</organism>
<protein>
    <submittedName>
        <fullName evidence="1">Uncharacterized protein</fullName>
    </submittedName>
</protein>
<dbReference type="AlphaFoldDB" id="A0A510GJ15"/>